<evidence type="ECO:0000259" key="12">
    <source>
        <dbReference type="PROSITE" id="PS50929"/>
    </source>
</evidence>
<evidence type="ECO:0000256" key="10">
    <source>
        <dbReference type="SAM" id="Phobius"/>
    </source>
</evidence>
<dbReference type="Gene3D" id="1.20.1560.10">
    <property type="entry name" value="ABC transporter type 1, transmembrane domain"/>
    <property type="match status" value="2"/>
</dbReference>
<dbReference type="Pfam" id="PF00005">
    <property type="entry name" value="ABC_tran"/>
    <property type="match status" value="1"/>
</dbReference>
<evidence type="ECO:0000256" key="5">
    <source>
        <dbReference type="ARBA" id="ARBA00022741"/>
    </source>
</evidence>
<keyword evidence="4 10" id="KW-0812">Transmembrane</keyword>
<dbReference type="InterPro" id="IPR027417">
    <property type="entry name" value="P-loop_NTPase"/>
</dbReference>
<dbReference type="GO" id="GO:0005524">
    <property type="term" value="F:ATP binding"/>
    <property type="evidence" value="ECO:0007669"/>
    <property type="project" value="UniProtKB-KW"/>
</dbReference>
<dbReference type="InterPro" id="IPR011527">
    <property type="entry name" value="ABC1_TM_dom"/>
</dbReference>
<name>A0A9P6ARI1_9AGAM</name>
<feature type="compositionally biased region" description="Low complexity" evidence="9">
    <location>
        <begin position="1200"/>
        <end position="1211"/>
    </location>
</feature>
<feature type="domain" description="ABC transporter" evidence="11">
    <location>
        <begin position="503"/>
        <end position="710"/>
    </location>
</feature>
<evidence type="ECO:0000256" key="2">
    <source>
        <dbReference type="ARBA" id="ARBA00009726"/>
    </source>
</evidence>
<evidence type="ECO:0000313" key="14">
    <source>
        <dbReference type="Proteomes" id="UP000886523"/>
    </source>
</evidence>
<dbReference type="PANTHER" id="PTHR24223:SF456">
    <property type="entry name" value="MULTIDRUG RESISTANCE-ASSOCIATED PROTEIN LETHAL(2)03659"/>
    <property type="match status" value="1"/>
</dbReference>
<evidence type="ECO:0000259" key="11">
    <source>
        <dbReference type="PROSITE" id="PS50893"/>
    </source>
</evidence>
<feature type="transmembrane region" description="Helical" evidence="10">
    <location>
        <begin position="851"/>
        <end position="883"/>
    </location>
</feature>
<reference evidence="13" key="1">
    <citation type="journal article" date="2020" name="Nat. Commun.">
        <title>Large-scale genome sequencing of mycorrhizal fungi provides insights into the early evolution of symbiotic traits.</title>
        <authorList>
            <person name="Miyauchi S."/>
            <person name="Kiss E."/>
            <person name="Kuo A."/>
            <person name="Drula E."/>
            <person name="Kohler A."/>
            <person name="Sanchez-Garcia M."/>
            <person name="Morin E."/>
            <person name="Andreopoulos B."/>
            <person name="Barry K.W."/>
            <person name="Bonito G."/>
            <person name="Buee M."/>
            <person name="Carver A."/>
            <person name="Chen C."/>
            <person name="Cichocki N."/>
            <person name="Clum A."/>
            <person name="Culley D."/>
            <person name="Crous P.W."/>
            <person name="Fauchery L."/>
            <person name="Girlanda M."/>
            <person name="Hayes R.D."/>
            <person name="Keri Z."/>
            <person name="LaButti K."/>
            <person name="Lipzen A."/>
            <person name="Lombard V."/>
            <person name="Magnuson J."/>
            <person name="Maillard F."/>
            <person name="Murat C."/>
            <person name="Nolan M."/>
            <person name="Ohm R.A."/>
            <person name="Pangilinan J."/>
            <person name="Pereira M.F."/>
            <person name="Perotto S."/>
            <person name="Peter M."/>
            <person name="Pfister S."/>
            <person name="Riley R."/>
            <person name="Sitrit Y."/>
            <person name="Stielow J.B."/>
            <person name="Szollosi G."/>
            <person name="Zifcakova L."/>
            <person name="Stursova M."/>
            <person name="Spatafora J.W."/>
            <person name="Tedersoo L."/>
            <person name="Vaario L.M."/>
            <person name="Yamada A."/>
            <person name="Yan M."/>
            <person name="Wang P."/>
            <person name="Xu J."/>
            <person name="Bruns T."/>
            <person name="Baldrian P."/>
            <person name="Vilgalys R."/>
            <person name="Dunand C."/>
            <person name="Henrissat B."/>
            <person name="Grigoriev I.V."/>
            <person name="Hibbett D."/>
            <person name="Nagy L.G."/>
            <person name="Martin F.M."/>
        </authorList>
    </citation>
    <scope>NUCLEOTIDE SEQUENCE</scope>
    <source>
        <strain evidence="13">UP504</strain>
    </source>
</reference>
<dbReference type="CDD" id="cd18606">
    <property type="entry name" value="ABC_6TM_YOR1_D2_like"/>
    <property type="match status" value="1"/>
</dbReference>
<dbReference type="InterPro" id="IPR050173">
    <property type="entry name" value="ABC_transporter_C-like"/>
</dbReference>
<feature type="transmembrane region" description="Helical" evidence="10">
    <location>
        <begin position="295"/>
        <end position="321"/>
    </location>
</feature>
<keyword evidence="5" id="KW-0547">Nucleotide-binding</keyword>
<dbReference type="PROSITE" id="PS50893">
    <property type="entry name" value="ABC_TRANSPORTER_2"/>
    <property type="match status" value="2"/>
</dbReference>
<dbReference type="GO" id="GO:0016020">
    <property type="term" value="C:membrane"/>
    <property type="evidence" value="ECO:0007669"/>
    <property type="project" value="UniProtKB-SubCell"/>
</dbReference>
<feature type="compositionally biased region" description="Basic and acidic residues" evidence="9">
    <location>
        <begin position="20"/>
        <end position="34"/>
    </location>
</feature>
<protein>
    <recommendedName>
        <fullName evidence="15">ABC transporter</fullName>
    </recommendedName>
</protein>
<feature type="transmembrane region" description="Helical" evidence="10">
    <location>
        <begin position="420"/>
        <end position="441"/>
    </location>
</feature>
<comment type="similarity">
    <text evidence="2">Belongs to the ABC transporter superfamily. ABCC family. Conjugate transporter (TC 3.A.1.208) subfamily.</text>
</comment>
<keyword evidence="3" id="KW-0813">Transport</keyword>
<evidence type="ECO:0000256" key="6">
    <source>
        <dbReference type="ARBA" id="ARBA00022840"/>
    </source>
</evidence>
<comment type="subcellular location">
    <subcellularLocation>
        <location evidence="1">Membrane</location>
        <topology evidence="1">Multi-pass membrane protein</topology>
    </subcellularLocation>
</comment>
<dbReference type="PANTHER" id="PTHR24223">
    <property type="entry name" value="ATP-BINDING CASSETTE SUB-FAMILY C"/>
    <property type="match status" value="1"/>
</dbReference>
<dbReference type="InterPro" id="IPR036640">
    <property type="entry name" value="ABC1_TM_sf"/>
</dbReference>
<keyword evidence="14" id="KW-1185">Reference proteome</keyword>
<dbReference type="SMART" id="SM00382">
    <property type="entry name" value="AAA"/>
    <property type="match status" value="1"/>
</dbReference>
<feature type="domain" description="ABC transmembrane type-1" evidence="12">
    <location>
        <begin position="287"/>
        <end position="446"/>
    </location>
</feature>
<evidence type="ECO:0000256" key="9">
    <source>
        <dbReference type="SAM" id="MobiDB-lite"/>
    </source>
</evidence>
<dbReference type="Pfam" id="PF00664">
    <property type="entry name" value="ABC_membrane"/>
    <property type="match status" value="2"/>
</dbReference>
<gene>
    <name evidence="13" type="ORF">BS47DRAFT_1395829</name>
</gene>
<evidence type="ECO:0000313" key="13">
    <source>
        <dbReference type="EMBL" id="KAF9510628.1"/>
    </source>
</evidence>
<feature type="region of interest" description="Disordered" evidence="9">
    <location>
        <begin position="1021"/>
        <end position="1040"/>
    </location>
</feature>
<dbReference type="SUPFAM" id="SSF52540">
    <property type="entry name" value="P-loop containing nucleoside triphosphate hydrolases"/>
    <property type="match status" value="2"/>
</dbReference>
<dbReference type="EMBL" id="MU129013">
    <property type="protein sequence ID" value="KAF9510628.1"/>
    <property type="molecule type" value="Genomic_DNA"/>
</dbReference>
<dbReference type="PROSITE" id="PS50929">
    <property type="entry name" value="ABC_TM1F"/>
    <property type="match status" value="2"/>
</dbReference>
<evidence type="ECO:0008006" key="15">
    <source>
        <dbReference type="Google" id="ProtNLM"/>
    </source>
</evidence>
<dbReference type="OrthoDB" id="6500128at2759"/>
<feature type="transmembrane region" description="Helical" evidence="10">
    <location>
        <begin position="383"/>
        <end position="408"/>
    </location>
</feature>
<dbReference type="FunFam" id="1.20.1560.10:FF:000010">
    <property type="entry name" value="Multidrug resistance-associated ABC transporter"/>
    <property type="match status" value="1"/>
</dbReference>
<evidence type="ECO:0000256" key="1">
    <source>
        <dbReference type="ARBA" id="ARBA00004141"/>
    </source>
</evidence>
<dbReference type="Proteomes" id="UP000886523">
    <property type="component" value="Unassembled WGS sequence"/>
</dbReference>
<feature type="transmembrane region" description="Helical" evidence="10">
    <location>
        <begin position="955"/>
        <end position="975"/>
    </location>
</feature>
<feature type="region of interest" description="Disordered" evidence="9">
    <location>
        <begin position="1189"/>
        <end position="1211"/>
    </location>
</feature>
<sequence length="1351" mass="149669">MAGTLSGTPSKSSQISYPDGKPEDDLKGAEEGAAKEQQLPLAYDKAPWYTYLRVPFTMKNPPPPQGTLDEASIIPDTTANFFSLLTYAWVLPMLNLGYARPLETTDLWKLDDSRAAGLYADRILESFDRDISPSWPRKIWWGIGGNYEARERQWRQQDGKKKPSLAFAMNDAVKWFFWSGGLLKIISDMAQITTPLVIKAIIKYVTEFYEIRKLHPTAPTPSVGRGVGLAITLFLMQIIASSVPSACIPSFSRNWCSSSCWPHHRDIQALSPVHGSSAITASKWEDTPIQMVVCLILLLLNLGVSALAGFALFIVITPALAKAMGQFMRLREKSMVWTDKRAKLLQELLGGMRVIKFFAWEIPFLKRIGEYRTKELQYIRMLLVVRALTNAIAFSLPVLSAVVAFIVYSVMGHSLRPDVIFASLSLFQLLRLPLLLLPLALGSIADAANAVGRLTDVFTAELLDETRPIDPALPKKTGAQKREERKEAKRLHAVVGASGDRTPQVKDKAEDEGQVFKLKNLNLEIPRGQLCAIVGPLVQGKAPYSRCVSSLSPDPENAVPNISLFWEIKGILGEMRRTEGEVIFGGSVSYAAQSAWIQSCSVRDNILFGREFDEEKYWKVIYDASLNADLDMLPHGTKRSALDAHVGKHVFEHAVQGALAGKTRVLVTHALHFLPQTDYIITMLDGRIVERGTYEELVKNNGDFAQFISAFGSQGEQEKHEDENVTETDAVGATDKKRKSVTGTALMQAEERALGAVSSKTIDPQLQSFVGLGIGQALSLFLLGSAFAVMTFFASVKMHKDSIQRVIHAPMSFFETTPLGRIMNRFSKDVDTLDNTLGEALRMMTTTLSQIIGAVILISILLPWFLIPVGIVILLYFNIGVFYRSSARELKRLDAILRSSLYSHFSESLSGLGTIRAYGETTRFTRENEQYMDHENRAYWLTITNQRWLGVHLDFLGAILSFAVAILAVASPFSISPSQTGVALSYILSVQQSFGWMIRQVAEVENDMNAVERVHHYSHNLEQEAPHRVDDKKPPPHWPSRGDLELNDISLSYRPGLPLVLKGLSLHVSEGEHIGIVGRTGAGKSSILVALYRLVELNSGSITLDGIDVSTLGLTDLRSKIASEHLESIRPLDCASDAIVCENHTLVIPQDPTLFSGTLRSNLDPFGIYDDARLWDALKRSALVDDVGKDEQKQEIIDGPSSPTSPSSYAPQSGIHYGHRFTLDSPVEDEGGNLSVGQRSLVSLARALVKDSQVVLLDEATASVDYETDQNIQNTIASEFSHKTLLCIAHRIKTIIGYDRICVMDKGQIAELDTPQALFTRNDSIFRSMCDRSGITFSDIQAALKDRERRK</sequence>
<proteinExistence type="inferred from homology"/>
<feature type="domain" description="ABC transmembrane type-1" evidence="12">
    <location>
        <begin position="769"/>
        <end position="1006"/>
    </location>
</feature>
<comment type="caution">
    <text evidence="13">The sequence shown here is derived from an EMBL/GenBank/DDBJ whole genome shotgun (WGS) entry which is preliminary data.</text>
</comment>
<keyword evidence="8 10" id="KW-0472">Membrane</keyword>
<feature type="transmembrane region" description="Helical" evidence="10">
    <location>
        <begin position="769"/>
        <end position="794"/>
    </location>
</feature>
<feature type="domain" description="ABC transporter" evidence="11">
    <location>
        <begin position="1044"/>
        <end position="1331"/>
    </location>
</feature>
<evidence type="ECO:0000256" key="3">
    <source>
        <dbReference type="ARBA" id="ARBA00022448"/>
    </source>
</evidence>
<keyword evidence="6" id="KW-0067">ATP-binding</keyword>
<dbReference type="InterPro" id="IPR003593">
    <property type="entry name" value="AAA+_ATPase"/>
</dbReference>
<accession>A0A9P6ARI1</accession>
<feature type="region of interest" description="Disordered" evidence="9">
    <location>
        <begin position="1"/>
        <end position="36"/>
    </location>
</feature>
<organism evidence="13 14">
    <name type="scientific">Hydnum rufescens UP504</name>
    <dbReference type="NCBI Taxonomy" id="1448309"/>
    <lineage>
        <taxon>Eukaryota</taxon>
        <taxon>Fungi</taxon>
        <taxon>Dikarya</taxon>
        <taxon>Basidiomycota</taxon>
        <taxon>Agaricomycotina</taxon>
        <taxon>Agaricomycetes</taxon>
        <taxon>Cantharellales</taxon>
        <taxon>Hydnaceae</taxon>
        <taxon>Hydnum</taxon>
    </lineage>
</organism>
<dbReference type="GO" id="GO:0140359">
    <property type="term" value="F:ABC-type transporter activity"/>
    <property type="evidence" value="ECO:0007669"/>
    <property type="project" value="InterPro"/>
</dbReference>
<dbReference type="GO" id="GO:0016887">
    <property type="term" value="F:ATP hydrolysis activity"/>
    <property type="evidence" value="ECO:0007669"/>
    <property type="project" value="InterPro"/>
</dbReference>
<evidence type="ECO:0000256" key="4">
    <source>
        <dbReference type="ARBA" id="ARBA00022692"/>
    </source>
</evidence>
<dbReference type="InterPro" id="IPR017871">
    <property type="entry name" value="ABC_transporter-like_CS"/>
</dbReference>
<dbReference type="Gene3D" id="3.40.50.300">
    <property type="entry name" value="P-loop containing nucleotide triphosphate hydrolases"/>
    <property type="match status" value="3"/>
</dbReference>
<evidence type="ECO:0000256" key="7">
    <source>
        <dbReference type="ARBA" id="ARBA00022989"/>
    </source>
</evidence>
<dbReference type="CDD" id="cd03244">
    <property type="entry name" value="ABCC_MRP_domain2"/>
    <property type="match status" value="1"/>
</dbReference>
<dbReference type="SUPFAM" id="SSF90123">
    <property type="entry name" value="ABC transporter transmembrane region"/>
    <property type="match status" value="2"/>
</dbReference>
<dbReference type="InterPro" id="IPR003439">
    <property type="entry name" value="ABC_transporter-like_ATP-bd"/>
</dbReference>
<dbReference type="PROSITE" id="PS00211">
    <property type="entry name" value="ABC_TRANSPORTER_1"/>
    <property type="match status" value="1"/>
</dbReference>
<keyword evidence="7 10" id="KW-1133">Transmembrane helix</keyword>
<evidence type="ECO:0000256" key="8">
    <source>
        <dbReference type="ARBA" id="ARBA00023136"/>
    </source>
</evidence>
<feature type="compositionally biased region" description="Polar residues" evidence="9">
    <location>
        <begin position="1"/>
        <end position="16"/>
    </location>
</feature>